<sequence length="129" mass="14139">MLNDVKISVRQFAVLVMIYTIGTTILVIPSGLAADAKQDAWLAAIIGVGLNLLIVCLFFIFFSFVGAATVLFNMGNFVNTQVMPETPIQSINLIFAMVVVMGVRLGLETLIRAAEIFFPWHFSRRSGAI</sequence>
<gene>
    <name evidence="9" type="ORF">M5X19_12450</name>
</gene>
<protein>
    <submittedName>
        <fullName evidence="9">GerAB/ArcD/ProY family transporter</fullName>
    </submittedName>
</protein>
<evidence type="ECO:0000256" key="4">
    <source>
        <dbReference type="ARBA" id="ARBA00022544"/>
    </source>
</evidence>
<dbReference type="Proteomes" id="UP001527099">
    <property type="component" value="Unassembled WGS sequence"/>
</dbReference>
<keyword evidence="7 8" id="KW-0472">Membrane</keyword>
<dbReference type="Pfam" id="PF03845">
    <property type="entry name" value="Spore_permease"/>
    <property type="match status" value="1"/>
</dbReference>
<organism evidence="9 10">
    <name type="scientific">Paenibacillus alginolyticus</name>
    <dbReference type="NCBI Taxonomy" id="59839"/>
    <lineage>
        <taxon>Bacteria</taxon>
        <taxon>Bacillati</taxon>
        <taxon>Bacillota</taxon>
        <taxon>Bacilli</taxon>
        <taxon>Bacillales</taxon>
        <taxon>Paenibacillaceae</taxon>
        <taxon>Paenibacillus</taxon>
    </lineage>
</organism>
<dbReference type="PANTHER" id="PTHR34975:SF2">
    <property type="entry name" value="SPORE GERMINATION PROTEIN A2"/>
    <property type="match status" value="1"/>
</dbReference>
<dbReference type="RefSeq" id="WP_268615379.1">
    <property type="nucleotide sequence ID" value="NZ_JAMDMX010000039.1"/>
</dbReference>
<evidence type="ECO:0000256" key="8">
    <source>
        <dbReference type="SAM" id="Phobius"/>
    </source>
</evidence>
<evidence type="ECO:0000256" key="6">
    <source>
        <dbReference type="ARBA" id="ARBA00022989"/>
    </source>
</evidence>
<keyword evidence="3" id="KW-0813">Transport</keyword>
<accession>A0ABT4GC33</accession>
<keyword evidence="4" id="KW-0309">Germination</keyword>
<evidence type="ECO:0000313" key="10">
    <source>
        <dbReference type="Proteomes" id="UP001527099"/>
    </source>
</evidence>
<evidence type="ECO:0000256" key="1">
    <source>
        <dbReference type="ARBA" id="ARBA00004141"/>
    </source>
</evidence>
<dbReference type="EMBL" id="JAMDMX010000039">
    <property type="protein sequence ID" value="MCY9693702.1"/>
    <property type="molecule type" value="Genomic_DNA"/>
</dbReference>
<keyword evidence="10" id="KW-1185">Reference proteome</keyword>
<evidence type="ECO:0000256" key="2">
    <source>
        <dbReference type="ARBA" id="ARBA00007998"/>
    </source>
</evidence>
<proteinExistence type="inferred from homology"/>
<evidence type="ECO:0000256" key="7">
    <source>
        <dbReference type="ARBA" id="ARBA00023136"/>
    </source>
</evidence>
<keyword evidence="6 8" id="KW-1133">Transmembrane helix</keyword>
<comment type="similarity">
    <text evidence="2">Belongs to the amino acid-polyamine-organocation (APC) superfamily. Spore germination protein (SGP) (TC 2.A.3.9) family.</text>
</comment>
<name>A0ABT4GC33_9BACL</name>
<feature type="transmembrane region" description="Helical" evidence="8">
    <location>
        <begin position="41"/>
        <end position="68"/>
    </location>
</feature>
<keyword evidence="5 8" id="KW-0812">Transmembrane</keyword>
<evidence type="ECO:0000256" key="3">
    <source>
        <dbReference type="ARBA" id="ARBA00022448"/>
    </source>
</evidence>
<reference evidence="9 10" key="1">
    <citation type="submission" date="2022-05" db="EMBL/GenBank/DDBJ databases">
        <title>Genome Sequencing of Bee-Associated Microbes.</title>
        <authorList>
            <person name="Dunlap C."/>
        </authorList>
    </citation>
    <scope>NUCLEOTIDE SEQUENCE [LARGE SCALE GENOMIC DNA]</scope>
    <source>
        <strain evidence="9 10">NRRL B-14421</strain>
    </source>
</reference>
<dbReference type="PANTHER" id="PTHR34975">
    <property type="entry name" value="SPORE GERMINATION PROTEIN A2"/>
    <property type="match status" value="1"/>
</dbReference>
<comment type="caution">
    <text evidence="9">The sequence shown here is derived from an EMBL/GenBank/DDBJ whole genome shotgun (WGS) entry which is preliminary data.</text>
</comment>
<comment type="subcellular location">
    <subcellularLocation>
        <location evidence="1">Membrane</location>
        <topology evidence="1">Multi-pass membrane protein</topology>
    </subcellularLocation>
</comment>
<dbReference type="InterPro" id="IPR004761">
    <property type="entry name" value="Spore_GerAB"/>
</dbReference>
<evidence type="ECO:0000256" key="5">
    <source>
        <dbReference type="ARBA" id="ARBA00022692"/>
    </source>
</evidence>
<evidence type="ECO:0000313" key="9">
    <source>
        <dbReference type="EMBL" id="MCY9693702.1"/>
    </source>
</evidence>
<feature type="transmembrane region" description="Helical" evidence="8">
    <location>
        <begin position="12"/>
        <end position="34"/>
    </location>
</feature>